<proteinExistence type="predicted"/>
<dbReference type="Pfam" id="PF13377">
    <property type="entry name" value="Peripla_BP_3"/>
    <property type="match status" value="1"/>
</dbReference>
<dbReference type="InterPro" id="IPR046335">
    <property type="entry name" value="LacI/GalR-like_sensor"/>
</dbReference>
<dbReference type="Gene3D" id="3.40.50.2300">
    <property type="match status" value="1"/>
</dbReference>
<dbReference type="GO" id="GO:0003700">
    <property type="term" value="F:DNA-binding transcription factor activity"/>
    <property type="evidence" value="ECO:0007669"/>
    <property type="project" value="TreeGrafter"/>
</dbReference>
<accession>A0A378MFL3</accession>
<evidence type="ECO:0000256" key="1">
    <source>
        <dbReference type="ARBA" id="ARBA00023015"/>
    </source>
</evidence>
<dbReference type="PANTHER" id="PTHR30146">
    <property type="entry name" value="LACI-RELATED TRANSCRIPTIONAL REPRESSOR"/>
    <property type="match status" value="1"/>
</dbReference>
<keyword evidence="1" id="KW-0805">Transcription regulation</keyword>
<dbReference type="AlphaFoldDB" id="A0A378MFL3"/>
<evidence type="ECO:0000256" key="3">
    <source>
        <dbReference type="ARBA" id="ARBA00023163"/>
    </source>
</evidence>
<dbReference type="Proteomes" id="UP000254879">
    <property type="component" value="Unassembled WGS sequence"/>
</dbReference>
<dbReference type="SUPFAM" id="SSF53822">
    <property type="entry name" value="Periplasmic binding protein-like I"/>
    <property type="match status" value="1"/>
</dbReference>
<gene>
    <name evidence="5" type="primary">purR_1</name>
    <name evidence="5" type="ORF">NCTC10815_01472</name>
</gene>
<dbReference type="InterPro" id="IPR028082">
    <property type="entry name" value="Peripla_BP_I"/>
</dbReference>
<keyword evidence="3" id="KW-0804">Transcription</keyword>
<dbReference type="PANTHER" id="PTHR30146:SF150">
    <property type="entry name" value="ARABINOSE METABOLISM TRANSCRIPTIONAL REPRESSOR"/>
    <property type="match status" value="1"/>
</dbReference>
<protein>
    <submittedName>
        <fullName evidence="5">Purine nucleotide synthesis repressor</fullName>
    </submittedName>
</protein>
<dbReference type="GO" id="GO:0000976">
    <property type="term" value="F:transcription cis-regulatory region binding"/>
    <property type="evidence" value="ECO:0007669"/>
    <property type="project" value="TreeGrafter"/>
</dbReference>
<dbReference type="EMBL" id="UGPG01000001">
    <property type="protein sequence ID" value="STY44152.1"/>
    <property type="molecule type" value="Genomic_DNA"/>
</dbReference>
<evidence type="ECO:0000259" key="4">
    <source>
        <dbReference type="Pfam" id="PF13377"/>
    </source>
</evidence>
<dbReference type="CDD" id="cd06267">
    <property type="entry name" value="PBP1_LacI_sugar_binding-like"/>
    <property type="match status" value="1"/>
</dbReference>
<name>A0A378MFL3_LISGR</name>
<reference evidence="5 6" key="1">
    <citation type="submission" date="2018-06" db="EMBL/GenBank/DDBJ databases">
        <authorList>
            <consortium name="Pathogen Informatics"/>
            <person name="Doyle S."/>
        </authorList>
    </citation>
    <scope>NUCLEOTIDE SEQUENCE [LARGE SCALE GENOMIC DNA]</scope>
    <source>
        <strain evidence="6">NCTC 10815</strain>
    </source>
</reference>
<organism evidence="5 6">
    <name type="scientific">Listeria grayi</name>
    <name type="common">Listeria murrayi</name>
    <dbReference type="NCBI Taxonomy" id="1641"/>
    <lineage>
        <taxon>Bacteria</taxon>
        <taxon>Bacillati</taxon>
        <taxon>Bacillota</taxon>
        <taxon>Bacilli</taxon>
        <taxon>Bacillales</taxon>
        <taxon>Listeriaceae</taxon>
        <taxon>Listeria</taxon>
    </lineage>
</organism>
<evidence type="ECO:0000313" key="5">
    <source>
        <dbReference type="EMBL" id="STY44152.1"/>
    </source>
</evidence>
<sequence length="119" mass="13022">MSDYYVPAGYDALTKLVEKSPGDIPTALVAINDSVAIGAIRAMKDQGIRCPEDIAIVSCDQFLNSDFQIPRLTTIDQHNEYLGKIAVLQLINAMNGEYEPTVIKHEPELIVRESCGAAK</sequence>
<evidence type="ECO:0000256" key="2">
    <source>
        <dbReference type="ARBA" id="ARBA00023125"/>
    </source>
</evidence>
<evidence type="ECO:0000313" key="6">
    <source>
        <dbReference type="Proteomes" id="UP000254879"/>
    </source>
</evidence>
<feature type="domain" description="Transcriptional regulator LacI/GalR-like sensor" evidence="4">
    <location>
        <begin position="18"/>
        <end position="115"/>
    </location>
</feature>
<keyword evidence="2" id="KW-0238">DNA-binding</keyword>